<feature type="compositionally biased region" description="Basic and acidic residues" evidence="1">
    <location>
        <begin position="153"/>
        <end position="163"/>
    </location>
</feature>
<proteinExistence type="predicted"/>
<dbReference type="EMBL" id="CABWLC010000020">
    <property type="protein sequence ID" value="VXA89010.1"/>
    <property type="molecule type" value="Genomic_DNA"/>
</dbReference>
<feature type="compositionally biased region" description="Basic and acidic residues" evidence="1">
    <location>
        <begin position="198"/>
        <end position="210"/>
    </location>
</feature>
<sequence length="210" mass="22489">MHGLAVVEDRILRHFLDAVDAKLHTHADQQEAHDAGHSVDAGGAQDLADRIRQLQHSPADQAHQGKRRYYTGVDGESVVLVRQLGDLGGPAYHQRHGARPAHAGHGERYEGNALVDIDPALLAGGGEQHAKADKADDEATGQTQARNGDPEQIQDRGSDKEGDAEGAEQIDGGQIDLAAHVFARHPLAQPQQQGGRGGRVDHGQQRQQGE</sequence>
<name>A0A653LC85_AERVE</name>
<dbReference type="Proteomes" id="UP000439123">
    <property type="component" value="Unassembled WGS sequence"/>
</dbReference>
<protein>
    <submittedName>
        <fullName evidence="2">Uncharacterized protein</fullName>
    </submittedName>
</protein>
<reference evidence="2 3" key="1">
    <citation type="submission" date="2019-10" db="EMBL/GenBank/DDBJ databases">
        <authorList>
            <person name="Karimi E."/>
        </authorList>
    </citation>
    <scope>NUCLEOTIDE SEQUENCE [LARGE SCALE GENOMIC DNA]</scope>
    <source>
        <strain evidence="2">Aeromonas sp. 8C</strain>
    </source>
</reference>
<evidence type="ECO:0000313" key="3">
    <source>
        <dbReference type="Proteomes" id="UP000439123"/>
    </source>
</evidence>
<accession>A0A653LC85</accession>
<gene>
    <name evidence="2" type="ORF">AERO8C_70639</name>
</gene>
<organism evidence="2 3">
    <name type="scientific">Aeromonas veronii</name>
    <dbReference type="NCBI Taxonomy" id="654"/>
    <lineage>
        <taxon>Bacteria</taxon>
        <taxon>Pseudomonadati</taxon>
        <taxon>Pseudomonadota</taxon>
        <taxon>Gammaproteobacteria</taxon>
        <taxon>Aeromonadales</taxon>
        <taxon>Aeromonadaceae</taxon>
        <taxon>Aeromonas</taxon>
    </lineage>
</organism>
<evidence type="ECO:0000256" key="1">
    <source>
        <dbReference type="SAM" id="MobiDB-lite"/>
    </source>
</evidence>
<evidence type="ECO:0000313" key="2">
    <source>
        <dbReference type="EMBL" id="VXA89010.1"/>
    </source>
</evidence>
<dbReference type="AlphaFoldDB" id="A0A653LC85"/>
<feature type="region of interest" description="Disordered" evidence="1">
    <location>
        <begin position="126"/>
        <end position="210"/>
    </location>
</feature>